<protein>
    <submittedName>
        <fullName evidence="2">Agmatine deiminase</fullName>
    </submittedName>
</protein>
<dbReference type="GO" id="GO:0004668">
    <property type="term" value="F:protein-arginine deiminase activity"/>
    <property type="evidence" value="ECO:0007669"/>
    <property type="project" value="InterPro"/>
</dbReference>
<dbReference type="EMBL" id="SHLC01000001">
    <property type="protein sequence ID" value="RZU65357.1"/>
    <property type="molecule type" value="Genomic_DNA"/>
</dbReference>
<keyword evidence="3" id="KW-1185">Reference proteome</keyword>
<dbReference type="SUPFAM" id="SSF55909">
    <property type="entry name" value="Pentein"/>
    <property type="match status" value="1"/>
</dbReference>
<comment type="caution">
    <text evidence="2">The sequence shown here is derived from an EMBL/GenBank/DDBJ whole genome shotgun (WGS) entry which is preliminary data.</text>
</comment>
<evidence type="ECO:0000313" key="3">
    <source>
        <dbReference type="Proteomes" id="UP000291483"/>
    </source>
</evidence>
<organism evidence="2 3">
    <name type="scientific">Microterricola gilva</name>
    <dbReference type="NCBI Taxonomy" id="393267"/>
    <lineage>
        <taxon>Bacteria</taxon>
        <taxon>Bacillati</taxon>
        <taxon>Actinomycetota</taxon>
        <taxon>Actinomycetes</taxon>
        <taxon>Micrococcales</taxon>
        <taxon>Microbacteriaceae</taxon>
        <taxon>Microterricola</taxon>
    </lineage>
</organism>
<dbReference type="GO" id="GO:0009446">
    <property type="term" value="P:putrescine biosynthetic process"/>
    <property type="evidence" value="ECO:0007669"/>
    <property type="project" value="InterPro"/>
</dbReference>
<dbReference type="PANTHER" id="PTHR31377">
    <property type="entry name" value="AGMATINE DEIMINASE-RELATED"/>
    <property type="match status" value="1"/>
</dbReference>
<dbReference type="PANTHER" id="PTHR31377:SF0">
    <property type="entry name" value="AGMATINE DEIMINASE-RELATED"/>
    <property type="match status" value="1"/>
</dbReference>
<name>A0A4Q8ALD9_9MICO</name>
<gene>
    <name evidence="2" type="ORF">EV379_1689</name>
</gene>
<sequence>MTELMQTPAEAGYSMPAEWSRHAACVMIWPARRELWSDRFDEAKRDYAAVARAIAAFEPVVMLCNPGLAAEVIDFCGSGVEPLEVPVDDSWARDSGPAFVTNAAGNVAAVKFGFNAWGNRWHPHDQDALVPDRLAAHFGVPLFRAPFVLEGGAFLVDGEGALITTEQCLLNPNRNPHMTKEEIEQGLKDYLGVTTVTWLPYGHSLDVGPAGTDGHIDGVAQYIAPGRVLLEVPSDRASSEYERARANLARLAETPDAAGRSLDISILDPHRDADVSYANHYIANGAVIVPVDGGDHDAAVLDVLGGLYPDREIVGVPGTTIAFGGGGPHCITQQVPAGDFGGRVQQPNAEPTR</sequence>
<proteinExistence type="predicted"/>
<dbReference type="Gene3D" id="3.75.10.10">
    <property type="entry name" value="L-arginine/glycine Amidinotransferase, Chain A"/>
    <property type="match status" value="1"/>
</dbReference>
<reference evidence="2 3" key="1">
    <citation type="submission" date="2019-02" db="EMBL/GenBank/DDBJ databases">
        <title>Sequencing the genomes of 1000 actinobacteria strains.</title>
        <authorList>
            <person name="Klenk H.-P."/>
        </authorList>
    </citation>
    <scope>NUCLEOTIDE SEQUENCE [LARGE SCALE GENOMIC DNA]</scope>
    <source>
        <strain evidence="2 3">DSM 18319</strain>
    </source>
</reference>
<dbReference type="Proteomes" id="UP000291483">
    <property type="component" value="Unassembled WGS sequence"/>
</dbReference>
<dbReference type="RefSeq" id="WP_207226216.1">
    <property type="nucleotide sequence ID" value="NZ_SHLC01000001.1"/>
</dbReference>
<evidence type="ECO:0000313" key="2">
    <source>
        <dbReference type="EMBL" id="RZU65357.1"/>
    </source>
</evidence>
<accession>A0A4Q8ALD9</accession>
<dbReference type="Pfam" id="PF04371">
    <property type="entry name" value="PAD_porph"/>
    <property type="match status" value="1"/>
</dbReference>
<keyword evidence="1" id="KW-0378">Hydrolase</keyword>
<dbReference type="AlphaFoldDB" id="A0A4Q8ALD9"/>
<dbReference type="InterPro" id="IPR007466">
    <property type="entry name" value="Peptidyl-Arg-deiminase_porph"/>
</dbReference>
<dbReference type="GO" id="GO:0047632">
    <property type="term" value="F:agmatine deiminase activity"/>
    <property type="evidence" value="ECO:0007669"/>
    <property type="project" value="TreeGrafter"/>
</dbReference>
<evidence type="ECO:0000256" key="1">
    <source>
        <dbReference type="ARBA" id="ARBA00022801"/>
    </source>
</evidence>